<dbReference type="Pfam" id="PF20597">
    <property type="entry name" value="pAdhesive_15"/>
    <property type="match status" value="1"/>
</dbReference>
<dbReference type="NCBIfam" id="TIGR04215">
    <property type="entry name" value="choice_anch_A"/>
    <property type="match status" value="1"/>
</dbReference>
<dbReference type="Gene3D" id="2.60.40.1080">
    <property type="match status" value="2"/>
</dbReference>
<reference evidence="2" key="1">
    <citation type="submission" date="2022-01" db="EMBL/GenBank/DDBJ databases">
        <authorList>
            <person name="Criscuolo A."/>
        </authorList>
    </citation>
    <scope>NUCLEOTIDE SEQUENCE</scope>
    <source>
        <strain evidence="2">CIP111892</strain>
    </source>
</reference>
<evidence type="ECO:0000313" key="3">
    <source>
        <dbReference type="Proteomes" id="UP000838324"/>
    </source>
</evidence>
<gene>
    <name evidence="2" type="ORF">PAECIP111892_03234</name>
</gene>
<sequence>MLFFKRIFTNKTFFSVNRGVMVMKMFNRKKLMFFSVTAVLIVLTVLLIQLFSPDVEASNNDYPIRILEITDPTSTSLGSDGSELDELKTLSNVTVDTVTMKKFVSLREDWDGKYDAIYISQGSFSKTLVSSTSAMNSTDRDKAHNTLAVQNDITNLKAKEIIDYYINKGLYVFLPDETFKAQEKDKNLQGKLYNSFNIYRTTAGRKANVVFLTDTDNIRSNWITGIKNRTPLYIAGLVRRPLLTISNKSEIKSYLTNATDTYRPGDAMTFKIKLDNVPNITTTPVRVRLYMSVDSSIPMTEDHVVASLEMNSTEGTLRYTLPDTYSGLLYWKLEVTDTSTNLKAFDRDVIRFNGVKPIIKVLQVMPSNRSDSSLLNSLNMNQTYLNTNSYQLSISTMNMNNFNTYISENANSPQHGLNGVYDMIVFGFQDMYDRVTSPMISKEAAQAVYDFANTTKQSIMLTHDTIYIDDPNDLNYWGDYFRTLVGQTSRTYLGGNAVNPSSKVVPVNNGLLTQYPFNLNSAGSTYYPVAETHDQFFMLDLERADVVPWYNVKSESGKTQRDVDDSYNHFYTYSVGSITFSGTGHSKKGDINNNIKFPDWEQKLFVNTMYRAFVGANHAPEITVNAPAEGSIIPSYTHEILVDYSARDFDLNDRNLTTSIRFKSGGNYINNAGVDGLSLQSGQTISRSFANPLPNGGDLQIEINAWDSHGALATKTINVTIRQATASLTATRVLPASIVNGEVIRGQDVAVTYTITPRSIPFTQTNITANVGDSQIISNVVFTERIPPGLDITGSSTDITKSGTSGTGYSVTKKLSDIRYTLKTGTDGVKTFVPDPGQDVTFSITVSPQRAGDFLFNTASLQYDEIHAVTDGSLLGAGSDYNLVVVGIPNNSNTVTISNLSIQGRVAASGDVDFRNIGGGAYINQSGNSSQNALVAGGNLYYNNNITINGNAVYGGNYYYNGNADTQSIRGQVVKGSPIDFASLRDRMTHLTTQLAALTDNGSVNSAYGTITLTGTGGAKLYIFSVPAEMTSSATSLNVSVPQGSTVLVNIGAGSKTVNMALNTNLSGVDAGHILYNFPTAESLVLRNTLNGTFLAPFANVSFENGQLTGQVVAGSVTKMTTLMYSPFSGTIPLNEDPVPGSVLFSPLQLMMHAVIKVESITLPNTDILLNDNPLRIIPTSILPADASNKVLSWSSADPSAVYIDSITGEVTGKRVSTSPVEITATATDGSGITGKALITVKDRTLWIEGGDNPVKPKTDLGLKAIYNTILEENITYVWKVLDKDGNDVSSYITAAAENATFNAPASGDYTVYVYVSSNKATNVPASKIITVSNPLEALSISGSGNSVPIRGSLDLTAILKPTNADGTALEWLFVNPDHSQYAELKPVTGTNLCQLVAKDAPGKTVQVIVKDKNSGITSLPYAVSITGLNGLEFSQFSKTIYVGDPAFNLMSLLWTIPRTVSLESIQNDLTWTSSQPDIASFANPKQGAIAGHKKGSVTVTVTYSVPGLQPVTATIEVIVVNRPSNLNEGDRY</sequence>
<evidence type="ECO:0000259" key="1">
    <source>
        <dbReference type="SMART" id="SM00635"/>
    </source>
</evidence>
<protein>
    <recommendedName>
        <fullName evidence="1">BIG2 domain-containing protein</fullName>
    </recommendedName>
</protein>
<accession>A0ABM9CDU1</accession>
<dbReference type="InterPro" id="IPR008964">
    <property type="entry name" value="Invasin/intimin_cell_adhesion"/>
</dbReference>
<organism evidence="2 3">
    <name type="scientific">Paenibacillus auburnensis</name>
    <dbReference type="NCBI Taxonomy" id="2905649"/>
    <lineage>
        <taxon>Bacteria</taxon>
        <taxon>Bacillati</taxon>
        <taxon>Bacillota</taxon>
        <taxon>Bacilli</taxon>
        <taxon>Bacillales</taxon>
        <taxon>Paenibacillaceae</taxon>
        <taxon>Paenibacillus</taxon>
    </lineage>
</organism>
<dbReference type="SUPFAM" id="SSF49373">
    <property type="entry name" value="Invasin/intimin cell-adhesion fragments"/>
    <property type="match status" value="1"/>
</dbReference>
<proteinExistence type="predicted"/>
<dbReference type="SMART" id="SM00635">
    <property type="entry name" value="BID_2"/>
    <property type="match status" value="2"/>
</dbReference>
<dbReference type="EMBL" id="CAKMMG010000004">
    <property type="protein sequence ID" value="CAH1209512.1"/>
    <property type="molecule type" value="Genomic_DNA"/>
</dbReference>
<dbReference type="Proteomes" id="UP000838324">
    <property type="component" value="Unassembled WGS sequence"/>
</dbReference>
<name>A0ABM9CDU1_9BACL</name>
<feature type="domain" description="BIG2" evidence="1">
    <location>
        <begin position="1428"/>
        <end position="1514"/>
    </location>
</feature>
<comment type="caution">
    <text evidence="2">The sequence shown here is derived from an EMBL/GenBank/DDBJ whole genome shotgun (WGS) entry which is preliminary data.</text>
</comment>
<evidence type="ECO:0000313" key="2">
    <source>
        <dbReference type="EMBL" id="CAH1209512.1"/>
    </source>
</evidence>
<dbReference type="InterPro" id="IPR026588">
    <property type="entry name" value="Choice_anch_A"/>
</dbReference>
<keyword evidence="3" id="KW-1185">Reference proteome</keyword>
<feature type="domain" description="BIG2" evidence="1">
    <location>
        <begin position="1157"/>
        <end position="1237"/>
    </location>
</feature>
<dbReference type="InterPro" id="IPR003343">
    <property type="entry name" value="Big_2"/>
</dbReference>